<evidence type="ECO:0000313" key="1">
    <source>
        <dbReference type="EMBL" id="MDQ0165408.1"/>
    </source>
</evidence>
<keyword evidence="2" id="KW-1185">Reference proteome</keyword>
<accession>A0ABT9VWQ5</accession>
<organism evidence="1 2">
    <name type="scientific">Caldalkalibacillus horti</name>
    <dbReference type="NCBI Taxonomy" id="77523"/>
    <lineage>
        <taxon>Bacteria</taxon>
        <taxon>Bacillati</taxon>
        <taxon>Bacillota</taxon>
        <taxon>Bacilli</taxon>
        <taxon>Bacillales</taxon>
        <taxon>Bacillaceae</taxon>
        <taxon>Caldalkalibacillus</taxon>
    </lineage>
</organism>
<sequence>MKLQGILPFTRDLLAQRVNKGDLVVDATMGNGLDTLFLAKLVGEAGQILAYDVQQEALDHTRERLMREKIATPVELMLKGHETVAEELQHAKKPLAAAMFNLGYRPGSDKSIVTVPQTTLQAIQSLCQYLKPNGLITLVIYSGHESGKQEKDQLLARLGTWDQKEFDVLQYQFINQQNSPPFLLVIQKK</sequence>
<evidence type="ECO:0000313" key="2">
    <source>
        <dbReference type="Proteomes" id="UP001235840"/>
    </source>
</evidence>
<name>A0ABT9VWQ5_9BACI</name>
<dbReference type="InterPro" id="IPR010719">
    <property type="entry name" value="MnmM_MeTrfase"/>
</dbReference>
<dbReference type="PANTHER" id="PTHR35276">
    <property type="entry name" value="S-ADENOSYL-L-METHIONINE-DEPENDENT METHYLTRANSFERASES SUPERFAMILY PROTEIN"/>
    <property type="match status" value="1"/>
</dbReference>
<protein>
    <submittedName>
        <fullName evidence="1">tRNA A58 N-methylase Trm61</fullName>
    </submittedName>
</protein>
<reference evidence="1 2" key="1">
    <citation type="submission" date="2023-07" db="EMBL/GenBank/DDBJ databases">
        <title>Genomic Encyclopedia of Type Strains, Phase IV (KMG-IV): sequencing the most valuable type-strain genomes for metagenomic binning, comparative biology and taxonomic classification.</title>
        <authorList>
            <person name="Goeker M."/>
        </authorList>
    </citation>
    <scope>NUCLEOTIDE SEQUENCE [LARGE SCALE GENOMIC DNA]</scope>
    <source>
        <strain evidence="1 2">DSM 12751</strain>
    </source>
</reference>
<dbReference type="InterPro" id="IPR029063">
    <property type="entry name" value="SAM-dependent_MTases_sf"/>
</dbReference>
<dbReference type="Pfam" id="PF06962">
    <property type="entry name" value="rRNA_methylase"/>
    <property type="match status" value="1"/>
</dbReference>
<comment type="caution">
    <text evidence="1">The sequence shown here is derived from an EMBL/GenBank/DDBJ whole genome shotgun (WGS) entry which is preliminary data.</text>
</comment>
<dbReference type="RefSeq" id="WP_307392474.1">
    <property type="nucleotide sequence ID" value="NZ_BAAADK010000045.1"/>
</dbReference>
<dbReference type="Proteomes" id="UP001235840">
    <property type="component" value="Unassembled WGS sequence"/>
</dbReference>
<dbReference type="Gene3D" id="3.40.50.150">
    <property type="entry name" value="Vaccinia Virus protein VP39"/>
    <property type="match status" value="1"/>
</dbReference>
<proteinExistence type="predicted"/>
<dbReference type="SUPFAM" id="SSF53335">
    <property type="entry name" value="S-adenosyl-L-methionine-dependent methyltransferases"/>
    <property type="match status" value="1"/>
</dbReference>
<dbReference type="PANTHER" id="PTHR35276:SF1">
    <property type="entry name" value="TRNA (MNM(5)S(2)U34)-METHYLTRANSFERASE, CHLOROPLASTIC"/>
    <property type="match status" value="1"/>
</dbReference>
<dbReference type="EMBL" id="JAUSTY010000004">
    <property type="protein sequence ID" value="MDQ0165408.1"/>
    <property type="molecule type" value="Genomic_DNA"/>
</dbReference>
<gene>
    <name evidence="1" type="ORF">J2S11_001308</name>
</gene>